<dbReference type="Gene3D" id="3.40.140.10">
    <property type="entry name" value="Cytidine Deaminase, domain 2"/>
    <property type="match status" value="1"/>
</dbReference>
<name>A0A0G4HYF9_9ALVE</name>
<proteinExistence type="predicted"/>
<evidence type="ECO:0000313" key="3">
    <source>
        <dbReference type="EMBL" id="CEM49590.1"/>
    </source>
</evidence>
<evidence type="ECO:0000259" key="2">
    <source>
        <dbReference type="PROSITE" id="PS50249"/>
    </source>
</evidence>
<evidence type="ECO:0000256" key="1">
    <source>
        <dbReference type="SAM" id="MobiDB-lite"/>
    </source>
</evidence>
<feature type="region of interest" description="Disordered" evidence="1">
    <location>
        <begin position="146"/>
        <end position="183"/>
    </location>
</feature>
<sequence length="428" mass="45885">MLKRVRISSDAYRACLSHALTTDNEEIMGLLIGDVTLEGGPSSSSSSSVASPADQISLIWAIKTMKRSDKSPDRVEISAEQLYECSEHAEKISKLTGRKSRVVGWYHSHPHITVLPSHVDVHTQASYQRLDPGFVGLIFSCFNTTTSTSKSSPSVPPGDNKNKGGRLPDLPPTPSHGEVDFEGTGAIDMHGGFGDADSEWETNLNRFRFDEGKTEGGEGLVGDGSLRGVSAIKPSASRIGKVQVIAFQAVQGSSGEGLGGAGGGVSPVGAGGGQRMDRLNSLASAERAQLAVMMAEGGGGSGGGLTRVEIPVEVVPSLEIFPLQGATGLLAMREFDAWQMALEVQDILLKELEENVKDGYDENPSTRRQDPLRNAAVASKYSFLLASLIDRHAAPLHMSFEDVSRNRKVIQKLLKWANERLKTVRDCM</sequence>
<dbReference type="PANTHER" id="PTHR10410">
    <property type="entry name" value="EUKARYOTIC TRANSLATION INITIATION FACTOR 3 -RELATED"/>
    <property type="match status" value="1"/>
</dbReference>
<gene>
    <name evidence="3" type="ORF">Cvel_9499</name>
</gene>
<dbReference type="AlphaFoldDB" id="A0A0G4HYF9"/>
<dbReference type="SMART" id="SM00232">
    <property type="entry name" value="JAB_MPN"/>
    <property type="match status" value="1"/>
</dbReference>
<accession>A0A0G4HYF9</accession>
<reference evidence="3" key="1">
    <citation type="submission" date="2014-11" db="EMBL/GenBank/DDBJ databases">
        <authorList>
            <person name="Otto D Thomas"/>
            <person name="Naeem Raeece"/>
        </authorList>
    </citation>
    <scope>NUCLEOTIDE SEQUENCE</scope>
</reference>
<dbReference type="VEuPathDB" id="CryptoDB:Cvel_9499"/>
<dbReference type="InterPro" id="IPR037518">
    <property type="entry name" value="MPN"/>
</dbReference>
<organism evidence="3">
    <name type="scientific">Chromera velia CCMP2878</name>
    <dbReference type="NCBI Taxonomy" id="1169474"/>
    <lineage>
        <taxon>Eukaryota</taxon>
        <taxon>Sar</taxon>
        <taxon>Alveolata</taxon>
        <taxon>Colpodellida</taxon>
        <taxon>Chromeraceae</taxon>
        <taxon>Chromera</taxon>
    </lineage>
</organism>
<dbReference type="InterPro" id="IPR000555">
    <property type="entry name" value="JAMM/MPN+_dom"/>
</dbReference>
<dbReference type="GO" id="GO:0008237">
    <property type="term" value="F:metallopeptidase activity"/>
    <property type="evidence" value="ECO:0007669"/>
    <property type="project" value="InterPro"/>
</dbReference>
<dbReference type="Pfam" id="PF01398">
    <property type="entry name" value="JAB"/>
    <property type="match status" value="1"/>
</dbReference>
<dbReference type="InterPro" id="IPR050242">
    <property type="entry name" value="JAMM_MPN+_peptidase_M67A"/>
</dbReference>
<protein>
    <recommendedName>
        <fullName evidence="2">MPN domain-containing protein</fullName>
    </recommendedName>
</protein>
<feature type="domain" description="MPN" evidence="2">
    <location>
        <begin position="5"/>
        <end position="159"/>
    </location>
</feature>
<dbReference type="EMBL" id="CDMZ01004387">
    <property type="protein sequence ID" value="CEM49590.1"/>
    <property type="molecule type" value="Genomic_DNA"/>
</dbReference>
<dbReference type="PROSITE" id="PS50249">
    <property type="entry name" value="MPN"/>
    <property type="match status" value="1"/>
</dbReference>
<dbReference type="SUPFAM" id="SSF102712">
    <property type="entry name" value="JAB1/MPN domain"/>
    <property type="match status" value="1"/>
</dbReference>